<evidence type="ECO:0000313" key="2">
    <source>
        <dbReference type="Proteomes" id="UP001054821"/>
    </source>
</evidence>
<reference evidence="1 2" key="1">
    <citation type="journal article" date="2022" name="G3 (Bethesda)">
        <title>Whole-genome sequence and methylome profiling of the almond [Prunus dulcis (Mill.) D.A. Webb] cultivar 'Nonpareil'.</title>
        <authorList>
            <person name="D'Amico-Willman K.M."/>
            <person name="Ouma W.Z."/>
            <person name="Meulia T."/>
            <person name="Sideli G.M."/>
            <person name="Gradziel T.M."/>
            <person name="Fresnedo-Ramirez J."/>
        </authorList>
    </citation>
    <scope>NUCLEOTIDE SEQUENCE [LARGE SCALE GENOMIC DNA]</scope>
    <source>
        <strain evidence="1">Clone GOH B32 T37-40</strain>
    </source>
</reference>
<dbReference type="AlphaFoldDB" id="A0AAD4Z644"/>
<gene>
    <name evidence="1" type="ORF">L3X38_023484</name>
</gene>
<name>A0AAD4Z644_PRUDU</name>
<comment type="caution">
    <text evidence="1">The sequence shown here is derived from an EMBL/GenBank/DDBJ whole genome shotgun (WGS) entry which is preliminary data.</text>
</comment>
<dbReference type="EMBL" id="JAJFAZ020000004">
    <property type="protein sequence ID" value="KAI5333353.1"/>
    <property type="molecule type" value="Genomic_DNA"/>
</dbReference>
<organism evidence="1 2">
    <name type="scientific">Prunus dulcis</name>
    <name type="common">Almond</name>
    <name type="synonym">Amygdalus dulcis</name>
    <dbReference type="NCBI Taxonomy" id="3755"/>
    <lineage>
        <taxon>Eukaryota</taxon>
        <taxon>Viridiplantae</taxon>
        <taxon>Streptophyta</taxon>
        <taxon>Embryophyta</taxon>
        <taxon>Tracheophyta</taxon>
        <taxon>Spermatophyta</taxon>
        <taxon>Magnoliopsida</taxon>
        <taxon>eudicotyledons</taxon>
        <taxon>Gunneridae</taxon>
        <taxon>Pentapetalae</taxon>
        <taxon>rosids</taxon>
        <taxon>fabids</taxon>
        <taxon>Rosales</taxon>
        <taxon>Rosaceae</taxon>
        <taxon>Amygdaloideae</taxon>
        <taxon>Amygdaleae</taxon>
        <taxon>Prunus</taxon>
    </lineage>
</organism>
<protein>
    <submittedName>
        <fullName evidence="1">Uncharacterized protein</fullName>
    </submittedName>
</protein>
<sequence length="94" mass="10188">MWITKGKKWLYGIASFCTLPGKEQVAEKFPSQEIEDKKSTVRMTSNALILIPRKESEHCSACKDGNCGVEGGNGVWSCGRGMVYGVAKGGGCRE</sequence>
<keyword evidence="2" id="KW-1185">Reference proteome</keyword>
<dbReference type="Proteomes" id="UP001054821">
    <property type="component" value="Chromosome 4"/>
</dbReference>
<evidence type="ECO:0000313" key="1">
    <source>
        <dbReference type="EMBL" id="KAI5333353.1"/>
    </source>
</evidence>
<accession>A0AAD4Z644</accession>
<proteinExistence type="predicted"/>